<evidence type="ECO:0000313" key="7">
    <source>
        <dbReference type="Proteomes" id="UP000243488"/>
    </source>
</evidence>
<dbReference type="FunFam" id="3.30.70.270:FF:000001">
    <property type="entry name" value="Diguanylate cyclase domain protein"/>
    <property type="match status" value="1"/>
</dbReference>
<dbReference type="GO" id="GO:0043709">
    <property type="term" value="P:cell adhesion involved in single-species biofilm formation"/>
    <property type="evidence" value="ECO:0007669"/>
    <property type="project" value="TreeGrafter"/>
</dbReference>
<sequence length="268" mass="30393">MAQTKSPPLETRISQLLADSEHQDTALHQTLSELWDAHQELVRRLERIARISDAYQSLAKQKEQSLAERVNKQLRQLEKVARISDRYQQMMRDLNLALQEASTHDALTGLPNRRLLVERLKEESERFRRYTRPFSIAMIDIDHFKLINDHFGHEIGDNVLVEVARVLDAEIREHDLCGRWGGEEFLVLLPETDQGTASQVLERLRQAVERLTVRVNTASVSVTISVGLAEHLAGNSYSDTINRADGALLAAKRSGRNRASSAVTEDVL</sequence>
<dbReference type="InterPro" id="IPR000160">
    <property type="entry name" value="GGDEF_dom"/>
</dbReference>
<dbReference type="PROSITE" id="PS50887">
    <property type="entry name" value="GGDEF"/>
    <property type="match status" value="1"/>
</dbReference>
<dbReference type="GO" id="GO:1902201">
    <property type="term" value="P:negative regulation of bacterial-type flagellum-dependent cell motility"/>
    <property type="evidence" value="ECO:0007669"/>
    <property type="project" value="TreeGrafter"/>
</dbReference>
<evidence type="ECO:0000256" key="3">
    <source>
        <dbReference type="ARBA" id="ARBA00012528"/>
    </source>
</evidence>
<proteinExistence type="predicted"/>
<evidence type="ECO:0000256" key="1">
    <source>
        <dbReference type="ARBA" id="ARBA00001946"/>
    </source>
</evidence>
<dbReference type="GO" id="GO:0052621">
    <property type="term" value="F:diguanylate cyclase activity"/>
    <property type="evidence" value="ECO:0007669"/>
    <property type="project" value="UniProtKB-EC"/>
</dbReference>
<dbReference type="RefSeq" id="WP_080049160.1">
    <property type="nucleotide sequence ID" value="NZ_CP020100.1"/>
</dbReference>
<dbReference type="SUPFAM" id="SSF55073">
    <property type="entry name" value="Nucleotide cyclase"/>
    <property type="match status" value="1"/>
</dbReference>
<dbReference type="EMBL" id="CP020100">
    <property type="protein sequence ID" value="AQZ94307.1"/>
    <property type="molecule type" value="Genomic_DNA"/>
</dbReference>
<dbReference type="AlphaFoldDB" id="A0A1V0B308"/>
<dbReference type="KEGG" id="ppha:BVH74_05870"/>
<comment type="catalytic activity">
    <reaction evidence="4">
        <text>2 GTP = 3',3'-c-di-GMP + 2 diphosphate</text>
        <dbReference type="Rhea" id="RHEA:24898"/>
        <dbReference type="ChEBI" id="CHEBI:33019"/>
        <dbReference type="ChEBI" id="CHEBI:37565"/>
        <dbReference type="ChEBI" id="CHEBI:58805"/>
        <dbReference type="EC" id="2.7.7.65"/>
    </reaction>
</comment>
<organism evidence="6 7">
    <name type="scientific">Halopseudomonas phragmitis</name>
    <dbReference type="NCBI Taxonomy" id="1931241"/>
    <lineage>
        <taxon>Bacteria</taxon>
        <taxon>Pseudomonadati</taxon>
        <taxon>Pseudomonadota</taxon>
        <taxon>Gammaproteobacteria</taxon>
        <taxon>Pseudomonadales</taxon>
        <taxon>Pseudomonadaceae</taxon>
        <taxon>Halopseudomonas</taxon>
    </lineage>
</organism>
<reference evidence="6 7" key="1">
    <citation type="submission" date="2017-03" db="EMBL/GenBank/DDBJ databases">
        <title>Complete genome sequence of the novel DNRA strain Pseudomonas sp. S-6-2 isolated from Chinese polluted river sediment. Journal of Biotechnology.</title>
        <authorList>
            <person name="Li J."/>
            <person name="Xiang F."/>
            <person name="Wang L."/>
            <person name="Xi L."/>
            <person name="Liu J."/>
        </authorList>
    </citation>
    <scope>NUCLEOTIDE SEQUENCE [LARGE SCALE GENOMIC DNA]</scope>
    <source>
        <strain evidence="6 7">S-6-2</strain>
    </source>
</reference>
<accession>A0A1V0B308</accession>
<name>A0A1V0B308_9GAMM</name>
<evidence type="ECO:0000259" key="5">
    <source>
        <dbReference type="PROSITE" id="PS50887"/>
    </source>
</evidence>
<dbReference type="PANTHER" id="PTHR45138:SF9">
    <property type="entry name" value="DIGUANYLATE CYCLASE DGCM-RELATED"/>
    <property type="match status" value="1"/>
</dbReference>
<dbReference type="SMART" id="SM00267">
    <property type="entry name" value="GGDEF"/>
    <property type="match status" value="1"/>
</dbReference>
<dbReference type="InterPro" id="IPR043128">
    <property type="entry name" value="Rev_trsase/Diguanyl_cyclase"/>
</dbReference>
<comment type="subcellular location">
    <subcellularLocation>
        <location evidence="2">Cell inner membrane</location>
    </subcellularLocation>
</comment>
<dbReference type="GO" id="GO:0005886">
    <property type="term" value="C:plasma membrane"/>
    <property type="evidence" value="ECO:0007669"/>
    <property type="project" value="UniProtKB-SubCell"/>
</dbReference>
<evidence type="ECO:0000256" key="4">
    <source>
        <dbReference type="ARBA" id="ARBA00034247"/>
    </source>
</evidence>
<dbReference type="InterPro" id="IPR050469">
    <property type="entry name" value="Diguanylate_Cyclase"/>
</dbReference>
<dbReference type="InterPro" id="IPR029787">
    <property type="entry name" value="Nucleotide_cyclase"/>
</dbReference>
<protein>
    <recommendedName>
        <fullName evidence="3">diguanylate cyclase</fullName>
        <ecNumber evidence="3">2.7.7.65</ecNumber>
    </recommendedName>
</protein>
<evidence type="ECO:0000256" key="2">
    <source>
        <dbReference type="ARBA" id="ARBA00004533"/>
    </source>
</evidence>
<keyword evidence="7" id="KW-1185">Reference proteome</keyword>
<dbReference type="CDD" id="cd01949">
    <property type="entry name" value="GGDEF"/>
    <property type="match status" value="1"/>
</dbReference>
<dbReference type="Gene3D" id="3.30.70.270">
    <property type="match status" value="1"/>
</dbReference>
<feature type="domain" description="GGDEF" evidence="5">
    <location>
        <begin position="132"/>
        <end position="264"/>
    </location>
</feature>
<comment type="cofactor">
    <cofactor evidence="1">
        <name>Mg(2+)</name>
        <dbReference type="ChEBI" id="CHEBI:18420"/>
    </cofactor>
</comment>
<gene>
    <name evidence="6" type="ORF">BVH74_05870</name>
</gene>
<dbReference type="Pfam" id="PF00990">
    <property type="entry name" value="GGDEF"/>
    <property type="match status" value="1"/>
</dbReference>
<dbReference type="Proteomes" id="UP000243488">
    <property type="component" value="Chromosome"/>
</dbReference>
<dbReference type="EC" id="2.7.7.65" evidence="3"/>
<dbReference type="NCBIfam" id="TIGR00254">
    <property type="entry name" value="GGDEF"/>
    <property type="match status" value="1"/>
</dbReference>
<dbReference type="PANTHER" id="PTHR45138">
    <property type="entry name" value="REGULATORY COMPONENTS OF SENSORY TRANSDUCTION SYSTEM"/>
    <property type="match status" value="1"/>
</dbReference>
<dbReference type="NCBIfam" id="NF038266">
    <property type="entry name" value="diguan_SiaD"/>
    <property type="match status" value="1"/>
</dbReference>
<dbReference type="STRING" id="1931241.BVH74_05870"/>
<evidence type="ECO:0000313" key="6">
    <source>
        <dbReference type="EMBL" id="AQZ94307.1"/>
    </source>
</evidence>